<feature type="region of interest" description="Disordered" evidence="1">
    <location>
        <begin position="150"/>
        <end position="170"/>
    </location>
</feature>
<evidence type="ECO:0000313" key="2">
    <source>
        <dbReference type="EMBL" id="PGH03175.1"/>
    </source>
</evidence>
<dbReference type="Proteomes" id="UP000224080">
    <property type="component" value="Unassembled WGS sequence"/>
</dbReference>
<reference evidence="2 3" key="1">
    <citation type="submission" date="2017-10" db="EMBL/GenBank/DDBJ databases">
        <title>Comparative genomics in systemic dimorphic fungi from Ajellomycetaceae.</title>
        <authorList>
            <person name="Munoz J.F."/>
            <person name="Mcewen J.G."/>
            <person name="Clay O.K."/>
            <person name="Cuomo C.A."/>
        </authorList>
    </citation>
    <scope>NUCLEOTIDE SEQUENCE [LARGE SCALE GENOMIC DNA]</scope>
    <source>
        <strain evidence="2 3">UAMH130</strain>
    </source>
</reference>
<comment type="caution">
    <text evidence="2">The sequence shown here is derived from an EMBL/GenBank/DDBJ whole genome shotgun (WGS) entry which is preliminary data.</text>
</comment>
<feature type="region of interest" description="Disordered" evidence="1">
    <location>
        <begin position="1"/>
        <end position="23"/>
    </location>
</feature>
<feature type="compositionally biased region" description="Gly residues" evidence="1">
    <location>
        <begin position="150"/>
        <end position="161"/>
    </location>
</feature>
<evidence type="ECO:0000256" key="1">
    <source>
        <dbReference type="SAM" id="MobiDB-lite"/>
    </source>
</evidence>
<dbReference type="OrthoDB" id="4188644at2759"/>
<name>A0A2B7X2M0_9EURO</name>
<accession>A0A2B7X2M0</accession>
<protein>
    <submittedName>
        <fullName evidence="2">Uncharacterized protein</fullName>
    </submittedName>
</protein>
<evidence type="ECO:0000313" key="3">
    <source>
        <dbReference type="Proteomes" id="UP000224080"/>
    </source>
</evidence>
<organism evidence="2 3">
    <name type="scientific">Blastomyces parvus</name>
    <dbReference type="NCBI Taxonomy" id="2060905"/>
    <lineage>
        <taxon>Eukaryota</taxon>
        <taxon>Fungi</taxon>
        <taxon>Dikarya</taxon>
        <taxon>Ascomycota</taxon>
        <taxon>Pezizomycotina</taxon>
        <taxon>Eurotiomycetes</taxon>
        <taxon>Eurotiomycetidae</taxon>
        <taxon>Onygenales</taxon>
        <taxon>Ajellomycetaceae</taxon>
        <taxon>Blastomyces</taxon>
    </lineage>
</organism>
<dbReference type="AlphaFoldDB" id="A0A2B7X2M0"/>
<gene>
    <name evidence="2" type="ORF">GX51_04210</name>
</gene>
<sequence length="241" mass="24558">MAIVPGLVSATPTPSSRATLAPRRAGSIQPGELIIDTFARLQQPSKHGLNGTVTSTAASACALSPTFNASASDPTSPLAYINPALIHDGQGNSSSSANSTSLCGASIIVINPFLSKAIAATFGGGCGNCSMYDIELSEAAWRELTGTGTGTGAVSGGGGEEGGPRLEGLKPGSVWKDGRENIGISVTWMISPVSSASSGQRPSLDMGQKRSVNTTQALNTINKARIPVSPGMAQVRVWRSM</sequence>
<dbReference type="EMBL" id="PDNC01000051">
    <property type="protein sequence ID" value="PGH03175.1"/>
    <property type="molecule type" value="Genomic_DNA"/>
</dbReference>
<proteinExistence type="predicted"/>
<keyword evidence="3" id="KW-1185">Reference proteome</keyword>